<dbReference type="GO" id="GO:0030246">
    <property type="term" value="F:carbohydrate binding"/>
    <property type="evidence" value="ECO:0007669"/>
    <property type="project" value="UniProtKB-KW"/>
</dbReference>
<dbReference type="SUPFAM" id="SSF49899">
    <property type="entry name" value="Concanavalin A-like lectins/glucanases"/>
    <property type="match status" value="1"/>
</dbReference>
<organism evidence="1">
    <name type="scientific">viral metagenome</name>
    <dbReference type="NCBI Taxonomy" id="1070528"/>
    <lineage>
        <taxon>unclassified sequences</taxon>
        <taxon>metagenomes</taxon>
        <taxon>organismal metagenomes</taxon>
    </lineage>
</organism>
<name>A0A6M3IFV5_9ZZZZ</name>
<proteinExistence type="predicted"/>
<dbReference type="AlphaFoldDB" id="A0A6M3IFV5"/>
<gene>
    <name evidence="1" type="ORF">MM415B01878_0004</name>
</gene>
<dbReference type="InterPro" id="IPR013320">
    <property type="entry name" value="ConA-like_dom_sf"/>
</dbReference>
<reference evidence="1" key="1">
    <citation type="submission" date="2020-03" db="EMBL/GenBank/DDBJ databases">
        <title>The deep terrestrial virosphere.</title>
        <authorList>
            <person name="Holmfeldt K."/>
            <person name="Nilsson E."/>
            <person name="Simone D."/>
            <person name="Lopez-Fernandez M."/>
            <person name="Wu X."/>
            <person name="de Brujin I."/>
            <person name="Lundin D."/>
            <person name="Andersson A."/>
            <person name="Bertilsson S."/>
            <person name="Dopson M."/>
        </authorList>
    </citation>
    <scope>NUCLEOTIDE SEQUENCE</scope>
    <source>
        <strain evidence="1">MM415B01878</strain>
    </source>
</reference>
<accession>A0A6M3IFV5</accession>
<evidence type="ECO:0000313" key="1">
    <source>
        <dbReference type="EMBL" id="QJA56346.1"/>
    </source>
</evidence>
<keyword evidence="1" id="KW-0430">Lectin</keyword>
<protein>
    <submittedName>
        <fullName evidence="1">Putative lectin/glucanase superfamily protein</fullName>
    </submittedName>
</protein>
<dbReference type="Pfam" id="PF13385">
    <property type="entry name" value="Laminin_G_3"/>
    <property type="match status" value="1"/>
</dbReference>
<dbReference type="EMBL" id="MT141213">
    <property type="protein sequence ID" value="QJA56346.1"/>
    <property type="molecule type" value="Genomic_DNA"/>
</dbReference>
<dbReference type="Gene3D" id="2.60.120.200">
    <property type="match status" value="1"/>
</dbReference>
<sequence>MRKPPLYILIASMVLFLGLQYTPGTAQQQQLPTHQFKWVDLNGQWMPDLDASEIGVKNYKVLQNLRYTDTGIEGVSGSSPVNPAAIHATYMDIQNGYHFLKDDGESHVIVQAYESNGLLGSAFRNSGTTIPGQFGFSGKTLYQGETGAGPLRMAQGPEGYLVACDEKRTMVWPGESMPVAAFFLSDEPITSGISNIQDYTEAVNNKLSGPNDVAVMGGGNDQYTKLLLHFDGPNGSQTSWLDSSASAHTVTGNTNAQLDTSQSVFGLSSVTFDGVSSLEINDSDDWYFNEAFTIDCWVRFGPNVENKGRIFEQKLDDDNLHMLRWVSGGRLVWSIYNGGVELFTKYTVDGLQFQTDNWYHIALVNKGGSGNSEYTIYVDGKRSGTIEDEAVPFPNIVGHFYIGNNTDDNRALVDTHIDEFRVTKGRARWTSDFAKPARPYQVPYRYAVIGTVCPIAGVSTYLKNVNPDAGATKTWTAWNGESWSGITTDNLTYDSGNTFTQDGFSQWTGTTDWMKPKYLNNRYLYWTQLEFWGEMTIEHLTAYPGDEFLPLNDIWNGLPRQPIGFHVYWAAKDEYFDYTGEVNETALMTSVIGYPYVAQIGGLTNQDEIIVIFEDRTTAIGLDIISGNTEDISATGITIFYGNGTGWANVGDVADTTGATQFLSTTGVLSWTAPDPEEEFSQTLFGKEGFAYKIQVSTRIGWGRLDAVTIDLVEGIPAQKVIKPYKFPAKFKDMLLLCGYPEGNEGNRIDYSAPNSSFFHNGDDSSDDALYSIRVPVAEELTGFVEIFNRYGAGVYTLGVILSPTTTSILTGSRKEDFKILPISDSIGCASWRTIFRTVGYELTEDGVGRNMAGWLDWAGPVLFDGSIITRMKGIGSYFQPNHTNYLGAENIKNAFGWYDANYREYNLRVSTYWLVYDLTRKRWYEKYAPSMPRSAWPVTDRFGTQHIFSGTTTGYMMQLDDTATTWDGTGIEYVWETGDFSVVEDPWRKGRVYKIKMATVRIDEDAALTVQMYADTESTIFPWQSMDLDRGTARVIRQNLAYTGGVPGWLLRLRGSTTLSSTKRFKPLGFGLQYGFEAIDD</sequence>